<dbReference type="SUPFAM" id="SSF47336">
    <property type="entry name" value="ACP-like"/>
    <property type="match status" value="1"/>
</dbReference>
<dbReference type="Proteomes" id="UP000581135">
    <property type="component" value="Unassembled WGS sequence"/>
</dbReference>
<evidence type="ECO:0000259" key="1">
    <source>
        <dbReference type="Pfam" id="PF00550"/>
    </source>
</evidence>
<dbReference type="Pfam" id="PF00550">
    <property type="entry name" value="PP-binding"/>
    <property type="match status" value="1"/>
</dbReference>
<gene>
    <name evidence="2" type="ORF">FHR98_000109</name>
</gene>
<protein>
    <submittedName>
        <fullName evidence="2">Acyl carrier protein</fullName>
    </submittedName>
</protein>
<dbReference type="EMBL" id="JACHXA010000001">
    <property type="protein sequence ID" value="MBB3063844.1"/>
    <property type="molecule type" value="Genomic_DNA"/>
</dbReference>
<accession>A0A839SPR2</accession>
<dbReference type="AlphaFoldDB" id="A0A839SPR2"/>
<sequence>MKSKNQIVAAKAFLAEALNVAPEELADDIQVGETQEWDSLGHMRLLLAIEERLGKQLPAAWVVAIRNLEDIAALLKDGTLPEGRIPSW</sequence>
<reference evidence="2 3" key="1">
    <citation type="submission" date="2020-08" db="EMBL/GenBank/DDBJ databases">
        <title>Genomic Encyclopedia of Type Strains, Phase III (KMG-III): the genomes of soil and plant-associated and newly described type strains.</title>
        <authorList>
            <person name="Whitman W."/>
        </authorList>
    </citation>
    <scope>NUCLEOTIDE SEQUENCE [LARGE SCALE GENOMIC DNA]</scope>
    <source>
        <strain evidence="2 3">CECT 8803</strain>
    </source>
</reference>
<keyword evidence="3" id="KW-1185">Reference proteome</keyword>
<evidence type="ECO:0000313" key="3">
    <source>
        <dbReference type="Proteomes" id="UP000581135"/>
    </source>
</evidence>
<dbReference type="InterPro" id="IPR009081">
    <property type="entry name" value="PP-bd_ACP"/>
</dbReference>
<dbReference type="InterPro" id="IPR036736">
    <property type="entry name" value="ACP-like_sf"/>
</dbReference>
<evidence type="ECO:0000313" key="2">
    <source>
        <dbReference type="EMBL" id="MBB3063844.1"/>
    </source>
</evidence>
<comment type="caution">
    <text evidence="2">The sequence shown here is derived from an EMBL/GenBank/DDBJ whole genome shotgun (WGS) entry which is preliminary data.</text>
</comment>
<dbReference type="RefSeq" id="WP_183414659.1">
    <property type="nucleotide sequence ID" value="NZ_JACHXA010000001.1"/>
</dbReference>
<name>A0A839SPR2_9PROT</name>
<feature type="domain" description="Carrier" evidence="1">
    <location>
        <begin position="12"/>
        <end position="75"/>
    </location>
</feature>
<dbReference type="Gene3D" id="1.10.1200.10">
    <property type="entry name" value="ACP-like"/>
    <property type="match status" value="1"/>
</dbReference>
<proteinExistence type="predicted"/>
<organism evidence="2 3">
    <name type="scientific">Limibacillus halophilus</name>
    <dbReference type="NCBI Taxonomy" id="1579333"/>
    <lineage>
        <taxon>Bacteria</taxon>
        <taxon>Pseudomonadati</taxon>
        <taxon>Pseudomonadota</taxon>
        <taxon>Alphaproteobacteria</taxon>
        <taxon>Rhodospirillales</taxon>
        <taxon>Rhodovibrionaceae</taxon>
        <taxon>Limibacillus</taxon>
    </lineage>
</organism>